<feature type="compositionally biased region" description="Polar residues" evidence="1">
    <location>
        <begin position="98"/>
        <end position="108"/>
    </location>
</feature>
<feature type="compositionally biased region" description="Basic and acidic residues" evidence="1">
    <location>
        <begin position="477"/>
        <end position="491"/>
    </location>
</feature>
<dbReference type="PANTHER" id="PTHR46064:SF1">
    <property type="entry name" value="QUEUINE TRNA-RIBOSYLTRANSFERASE ACCESSORY SUBUNIT 2"/>
    <property type="match status" value="1"/>
</dbReference>
<dbReference type="KEGG" id="sla:SERLADRAFT_359311"/>
<dbReference type="InterPro" id="IPR002616">
    <property type="entry name" value="tRNA_ribo_trans-like"/>
</dbReference>
<evidence type="ECO:0000313" key="3">
    <source>
        <dbReference type="EMBL" id="EGO29089.1"/>
    </source>
</evidence>
<gene>
    <name evidence="3" type="ORF">SERLADRAFT_359311</name>
</gene>
<dbReference type="GeneID" id="18809666"/>
<feature type="region of interest" description="Disordered" evidence="1">
    <location>
        <begin position="477"/>
        <end position="511"/>
    </location>
</feature>
<organism>
    <name type="scientific">Serpula lacrymans var. lacrymans (strain S7.9)</name>
    <name type="common">Dry rot fungus</name>
    <dbReference type="NCBI Taxonomy" id="578457"/>
    <lineage>
        <taxon>Eukaryota</taxon>
        <taxon>Fungi</taxon>
        <taxon>Dikarya</taxon>
        <taxon>Basidiomycota</taxon>
        <taxon>Agaricomycotina</taxon>
        <taxon>Agaricomycetes</taxon>
        <taxon>Agaricomycetidae</taxon>
        <taxon>Boletales</taxon>
        <taxon>Coniophorineae</taxon>
        <taxon>Serpulaceae</taxon>
        <taxon>Serpula</taxon>
    </lineage>
</organism>
<feature type="compositionally biased region" description="Low complexity" evidence="1">
    <location>
        <begin position="78"/>
        <end position="97"/>
    </location>
</feature>
<dbReference type="HOGENOM" id="CLU_019834_0_0_1"/>
<dbReference type="PANTHER" id="PTHR46064">
    <property type="entry name" value="QUEUINE TRNA-RIBOSYLTRANSFERASE ACCESSORY SUBUNIT 2"/>
    <property type="match status" value="1"/>
</dbReference>
<feature type="region of interest" description="Disordered" evidence="1">
    <location>
        <begin position="77"/>
        <end position="110"/>
    </location>
</feature>
<dbReference type="OrthoDB" id="27601at2759"/>
<dbReference type="InterPro" id="IPR036511">
    <property type="entry name" value="TGT-like_sf"/>
</dbReference>
<protein>
    <recommendedName>
        <fullName evidence="2">tRNA-guanine(15) transglycosylase-like domain-containing protein</fullName>
    </recommendedName>
</protein>
<dbReference type="AlphaFoldDB" id="F8NGK7"/>
<accession>F8NGK7</accession>
<dbReference type="SUPFAM" id="SSF51713">
    <property type="entry name" value="tRNA-guanine transglycosylase"/>
    <property type="match status" value="2"/>
</dbReference>
<dbReference type="Proteomes" id="UP000008064">
    <property type="component" value="Unassembled WGS sequence"/>
</dbReference>
<evidence type="ECO:0000256" key="1">
    <source>
        <dbReference type="SAM" id="MobiDB-lite"/>
    </source>
</evidence>
<sequence>MPPNGATHVATHCMRGVRKVTPAAWRTYVQAMRPDIVFALTDTPFTPPPYSQKRITKSIERSTAWLMDILRPIQQWDTPQPASKSSSKALPSSTSTAIFSPNASNQRSGPDHPFNVFVTMAGGISIPAREAFSHALVEMLYDKDAEAVKPLTRLDDGVAGYVFDLSPLRVALVDSITPTFTQGSNGADKPSEELEQKKVSIDLLSPLMHASLAPLSSDKPRLVTAVSSPHEILRLIRDVGVDVFDAKWAQQAADVGVALDFRFPVSDTPQRTHLFTKVRDGNQIEPTSLKIRARGKLDLGHNLYDRAYTRNFSRLAESFCDRSSSTTSTLPICSCIACSPTAPATHISHSIIDGQAYDGYTIGANSTLVSKIEVVLPPYTRAYLHHLLHTHEMSAHTLLAAHNLTVLDAFFRGVRKVIGKDSGGDITGSVSADTGAVFAQEVERFEKTYDESTSLLDEAREDWRDVDLARGRGRLAREREKEMEKEGDKQLVESAPEPLGDLLQKEGVGCA</sequence>
<dbReference type="Pfam" id="PF01702">
    <property type="entry name" value="TGT"/>
    <property type="match status" value="1"/>
</dbReference>
<dbReference type="RefSeq" id="XP_007313331.1">
    <property type="nucleotide sequence ID" value="XM_007313269.1"/>
</dbReference>
<name>F8NGK7_SERL9</name>
<proteinExistence type="predicted"/>
<dbReference type="EMBL" id="GL945429">
    <property type="protein sequence ID" value="EGO29089.1"/>
    <property type="molecule type" value="Genomic_DNA"/>
</dbReference>
<feature type="domain" description="tRNA-guanine(15) transglycosylase-like" evidence="2">
    <location>
        <begin position="379"/>
        <end position="422"/>
    </location>
</feature>
<evidence type="ECO:0000259" key="2">
    <source>
        <dbReference type="Pfam" id="PF01702"/>
    </source>
</evidence>
<dbReference type="Gene3D" id="3.20.20.105">
    <property type="entry name" value="Queuine tRNA-ribosyltransferase-like"/>
    <property type="match status" value="1"/>
</dbReference>
<dbReference type="GO" id="GO:0006400">
    <property type="term" value="P:tRNA modification"/>
    <property type="evidence" value="ECO:0007669"/>
    <property type="project" value="InterPro"/>
</dbReference>
<reference evidence="3" key="1">
    <citation type="submission" date="2011-04" db="EMBL/GenBank/DDBJ databases">
        <title>Evolution of plant cell wall degrading machinery underlies the functional diversity of forest fungi.</title>
        <authorList>
            <consortium name="US DOE Joint Genome Institute (JGI-PGF)"/>
            <person name="Eastwood D.C."/>
            <person name="Floudas D."/>
            <person name="Binder M."/>
            <person name="Majcherczyk A."/>
            <person name="Schneider P."/>
            <person name="Aerts A."/>
            <person name="Asiegbu F.O."/>
            <person name="Baker S.E."/>
            <person name="Barry K."/>
            <person name="Bendiksby M."/>
            <person name="Blumentritt M."/>
            <person name="Coutinho P.M."/>
            <person name="Cullen D."/>
            <person name="Cullen D."/>
            <person name="Gathman A."/>
            <person name="Goodell B."/>
            <person name="Henrissat B."/>
            <person name="Ihrmark K."/>
            <person name="Kauserud H."/>
            <person name="Kohler A."/>
            <person name="LaButti K."/>
            <person name="Lapidus A."/>
            <person name="Lavin J.L."/>
            <person name="Lee Y.-H."/>
            <person name="Lindquist E."/>
            <person name="Lilly W."/>
            <person name="Lucas S."/>
            <person name="Morin E."/>
            <person name="Murat C."/>
            <person name="Oguiza J.A."/>
            <person name="Park J."/>
            <person name="Pisabarro A.G."/>
            <person name="Riley R."/>
            <person name="Rosling A."/>
            <person name="Salamov A."/>
            <person name="Schmidt O."/>
            <person name="Schmutz J."/>
            <person name="Skrede I."/>
            <person name="Stenlid J."/>
            <person name="Wiebenga A."/>
            <person name="Xie X."/>
            <person name="Kues U."/>
            <person name="Hibbett D.S."/>
            <person name="Hoffmeister D."/>
            <person name="Hogberg N."/>
            <person name="Martin F."/>
            <person name="Grigoriev I.V."/>
            <person name="Watkinson S.C."/>
        </authorList>
    </citation>
    <scope>NUCLEOTIDE SEQUENCE</scope>
    <source>
        <strain evidence="3">S7.9</strain>
    </source>
</reference>
<dbReference type="InterPro" id="IPR050852">
    <property type="entry name" value="Queuine_tRNA-ribosyltrfase"/>
</dbReference>